<evidence type="ECO:0000256" key="1">
    <source>
        <dbReference type="SAM" id="MobiDB-lite"/>
    </source>
</evidence>
<feature type="signal peptide" evidence="2">
    <location>
        <begin position="1"/>
        <end position="16"/>
    </location>
</feature>
<protein>
    <submittedName>
        <fullName evidence="3">Uncharacterized protein</fullName>
    </submittedName>
</protein>
<feature type="chain" id="PRO_5041715112" evidence="2">
    <location>
        <begin position="17"/>
        <end position="41"/>
    </location>
</feature>
<organism evidence="3 4">
    <name type="scientific">Ficus carica</name>
    <name type="common">Common fig</name>
    <dbReference type="NCBI Taxonomy" id="3494"/>
    <lineage>
        <taxon>Eukaryota</taxon>
        <taxon>Viridiplantae</taxon>
        <taxon>Streptophyta</taxon>
        <taxon>Embryophyta</taxon>
        <taxon>Tracheophyta</taxon>
        <taxon>Spermatophyta</taxon>
        <taxon>Magnoliopsida</taxon>
        <taxon>eudicotyledons</taxon>
        <taxon>Gunneridae</taxon>
        <taxon>Pentapetalae</taxon>
        <taxon>rosids</taxon>
        <taxon>fabids</taxon>
        <taxon>Rosales</taxon>
        <taxon>Moraceae</taxon>
        <taxon>Ficeae</taxon>
        <taxon>Ficus</taxon>
    </lineage>
</organism>
<proteinExistence type="predicted"/>
<feature type="region of interest" description="Disordered" evidence="1">
    <location>
        <begin position="11"/>
        <end position="41"/>
    </location>
</feature>
<dbReference type="EMBL" id="BTGU01000157">
    <property type="protein sequence ID" value="GMN63724.1"/>
    <property type="molecule type" value="Genomic_DNA"/>
</dbReference>
<comment type="caution">
    <text evidence="3">The sequence shown here is derived from an EMBL/GenBank/DDBJ whole genome shotgun (WGS) entry which is preliminary data.</text>
</comment>
<sequence>MVLKLIAMATVAMSSSSPTSCPPVTSDERERYTGKRGGEEE</sequence>
<keyword evidence="4" id="KW-1185">Reference proteome</keyword>
<dbReference type="AlphaFoldDB" id="A0AA88J6B4"/>
<gene>
    <name evidence="3" type="ORF">TIFTF001_032817</name>
</gene>
<dbReference type="Proteomes" id="UP001187192">
    <property type="component" value="Unassembled WGS sequence"/>
</dbReference>
<name>A0AA88J6B4_FICCA</name>
<evidence type="ECO:0000313" key="4">
    <source>
        <dbReference type="Proteomes" id="UP001187192"/>
    </source>
</evidence>
<evidence type="ECO:0000256" key="2">
    <source>
        <dbReference type="SAM" id="SignalP"/>
    </source>
</evidence>
<keyword evidence="2" id="KW-0732">Signal</keyword>
<reference evidence="3" key="1">
    <citation type="submission" date="2023-07" db="EMBL/GenBank/DDBJ databases">
        <title>draft genome sequence of fig (Ficus carica).</title>
        <authorList>
            <person name="Takahashi T."/>
            <person name="Nishimura K."/>
        </authorList>
    </citation>
    <scope>NUCLEOTIDE SEQUENCE</scope>
</reference>
<evidence type="ECO:0000313" key="3">
    <source>
        <dbReference type="EMBL" id="GMN63724.1"/>
    </source>
</evidence>
<dbReference type="Gramene" id="FCD_00031065-RA">
    <property type="protein sequence ID" value="FCD_00031065-RA:cds"/>
    <property type="gene ID" value="FCD_00031065"/>
</dbReference>
<feature type="compositionally biased region" description="Low complexity" evidence="1">
    <location>
        <begin position="11"/>
        <end position="25"/>
    </location>
</feature>
<accession>A0AA88J6B4</accession>
<feature type="compositionally biased region" description="Basic and acidic residues" evidence="1">
    <location>
        <begin position="26"/>
        <end position="41"/>
    </location>
</feature>